<evidence type="ECO:0000256" key="1">
    <source>
        <dbReference type="ARBA" id="ARBA00004418"/>
    </source>
</evidence>
<dbReference type="PANTHER" id="PTHR30024">
    <property type="entry name" value="ALIPHATIC SULFONATES-BINDING PROTEIN-RELATED"/>
    <property type="match status" value="1"/>
</dbReference>
<evidence type="ECO:0000313" key="4">
    <source>
        <dbReference type="EMBL" id="MBI3016183.1"/>
    </source>
</evidence>
<evidence type="ECO:0000313" key="5">
    <source>
        <dbReference type="Proteomes" id="UP000741360"/>
    </source>
</evidence>
<dbReference type="InterPro" id="IPR006311">
    <property type="entry name" value="TAT_signal"/>
</dbReference>
<organism evidence="4 5">
    <name type="scientific">Tectimicrobiota bacterium</name>
    <dbReference type="NCBI Taxonomy" id="2528274"/>
    <lineage>
        <taxon>Bacteria</taxon>
        <taxon>Pseudomonadati</taxon>
        <taxon>Nitrospinota/Tectimicrobiota group</taxon>
        <taxon>Candidatus Tectimicrobiota</taxon>
    </lineage>
</organism>
<dbReference type="AlphaFoldDB" id="A0A932GRR1"/>
<dbReference type="PANTHER" id="PTHR30024:SF47">
    <property type="entry name" value="TAURINE-BINDING PERIPLASMIC PROTEIN"/>
    <property type="match status" value="1"/>
</dbReference>
<dbReference type="PROSITE" id="PS51318">
    <property type="entry name" value="TAT"/>
    <property type="match status" value="1"/>
</dbReference>
<keyword evidence="3" id="KW-0732">Signal</keyword>
<dbReference type="GO" id="GO:0042597">
    <property type="term" value="C:periplasmic space"/>
    <property type="evidence" value="ECO:0007669"/>
    <property type="project" value="UniProtKB-SubCell"/>
</dbReference>
<dbReference type="Pfam" id="PF12974">
    <property type="entry name" value="Phosphonate-bd"/>
    <property type="match status" value="1"/>
</dbReference>
<accession>A0A932GRR1</accession>
<proteinExistence type="inferred from homology"/>
<comment type="subcellular location">
    <subcellularLocation>
        <location evidence="1">Periplasm</location>
    </subcellularLocation>
</comment>
<comment type="caution">
    <text evidence="4">The sequence shown here is derived from an EMBL/GenBank/DDBJ whole genome shotgun (WGS) entry which is preliminary data.</text>
</comment>
<sequence>MGTTTTNSFAGMNRREFLGGTAGALLLGLGGSLLAPARAFAQKKYVVGIVNTGTSAIPSSIITQMNLGGKYGVNLEFKPFDDLNAQHTQFLLGKIDMTGAFALISGSIGRLEGRPVQYVSPNNQNHTSLIVRADAPYRRMEDLIGKNVGWFGLPSEASAGLLMIAQAKGIDAEKQFRLRRVTPPLAAALVEKGELDAGLAIEASLSKLLATGKYKIIGKPFFREWKEITGYTLFPVGGLGAHEDTIRNDRAAVVAFIKARNEALELFTKDMKGFLQKDWMKKALGLNTEKEIEIASERIKDTFLWEWGPNGAKEAEFYLQQAVKVGILKRYPEGFLNPISA</sequence>
<evidence type="ECO:0000256" key="2">
    <source>
        <dbReference type="ARBA" id="ARBA00010742"/>
    </source>
</evidence>
<dbReference type="Gene3D" id="3.40.190.10">
    <property type="entry name" value="Periplasmic binding protein-like II"/>
    <property type="match status" value="1"/>
</dbReference>
<evidence type="ECO:0000256" key="3">
    <source>
        <dbReference type="ARBA" id="ARBA00022729"/>
    </source>
</evidence>
<dbReference type="SUPFAM" id="SSF53850">
    <property type="entry name" value="Periplasmic binding protein-like II"/>
    <property type="match status" value="1"/>
</dbReference>
<reference evidence="4" key="1">
    <citation type="submission" date="2020-07" db="EMBL/GenBank/DDBJ databases">
        <title>Huge and variable diversity of episymbiotic CPR bacteria and DPANN archaea in groundwater ecosystems.</title>
        <authorList>
            <person name="He C.Y."/>
            <person name="Keren R."/>
            <person name="Whittaker M."/>
            <person name="Farag I.F."/>
            <person name="Doudna J."/>
            <person name="Cate J.H.D."/>
            <person name="Banfield J.F."/>
        </authorList>
    </citation>
    <scope>NUCLEOTIDE SEQUENCE</scope>
    <source>
        <strain evidence="4">NC_groundwater_717_Ag_S-0.2um_59_8</strain>
    </source>
</reference>
<dbReference type="EMBL" id="JACPSX010000271">
    <property type="protein sequence ID" value="MBI3016183.1"/>
    <property type="molecule type" value="Genomic_DNA"/>
</dbReference>
<gene>
    <name evidence="4" type="ORF">HYY65_14230</name>
</gene>
<name>A0A932GRR1_UNCTE</name>
<dbReference type="Proteomes" id="UP000741360">
    <property type="component" value="Unassembled WGS sequence"/>
</dbReference>
<comment type="similarity">
    <text evidence="2">Belongs to the bacterial solute-binding protein SsuA/TauA family.</text>
</comment>
<protein>
    <submittedName>
        <fullName evidence="4">ABC transporter substrate-binding protein</fullName>
    </submittedName>
</protein>